<comment type="caution">
    <text evidence="6">The sequence shown here is derived from an EMBL/GenBank/DDBJ whole genome shotgun (WGS) entry which is preliminary data.</text>
</comment>
<dbReference type="Proteomes" id="UP000547528">
    <property type="component" value="Unassembled WGS sequence"/>
</dbReference>
<proteinExistence type="predicted"/>
<dbReference type="RefSeq" id="WP_183357066.1">
    <property type="nucleotide sequence ID" value="NZ_BAABKR010000005.1"/>
</dbReference>
<dbReference type="SUPFAM" id="SSF88723">
    <property type="entry name" value="PIN domain-like"/>
    <property type="match status" value="1"/>
</dbReference>
<keyword evidence="7" id="KW-1185">Reference proteome</keyword>
<dbReference type="InterPro" id="IPR002716">
    <property type="entry name" value="PIN_dom"/>
</dbReference>
<gene>
    <name evidence="6" type="ORF">FHX47_000233</name>
</gene>
<evidence type="ECO:0000313" key="7">
    <source>
        <dbReference type="Proteomes" id="UP000547528"/>
    </source>
</evidence>
<keyword evidence="2" id="KW-0479">Metal-binding</keyword>
<evidence type="ECO:0000313" key="6">
    <source>
        <dbReference type="EMBL" id="MBB3666640.1"/>
    </source>
</evidence>
<organism evidence="6 7">
    <name type="scientific">Garicola koreensis</name>
    <dbReference type="NCBI Taxonomy" id="1262554"/>
    <lineage>
        <taxon>Bacteria</taxon>
        <taxon>Bacillati</taxon>
        <taxon>Actinomycetota</taxon>
        <taxon>Actinomycetes</taxon>
        <taxon>Micrococcales</taxon>
        <taxon>Micrococcaceae</taxon>
        <taxon>Garicola</taxon>
    </lineage>
</organism>
<evidence type="ECO:0000256" key="2">
    <source>
        <dbReference type="ARBA" id="ARBA00022723"/>
    </source>
</evidence>
<evidence type="ECO:0000256" key="4">
    <source>
        <dbReference type="ARBA" id="ARBA00022842"/>
    </source>
</evidence>
<keyword evidence="1" id="KW-0540">Nuclease</keyword>
<reference evidence="6 7" key="1">
    <citation type="submission" date="2020-08" db="EMBL/GenBank/DDBJ databases">
        <title>Sequencing the genomes of 1000 actinobacteria strains.</title>
        <authorList>
            <person name="Klenk H.-P."/>
        </authorList>
    </citation>
    <scope>NUCLEOTIDE SEQUENCE [LARGE SCALE GENOMIC DNA]</scope>
    <source>
        <strain evidence="6 7">DSM 28238</strain>
    </source>
</reference>
<evidence type="ECO:0000256" key="1">
    <source>
        <dbReference type="ARBA" id="ARBA00022722"/>
    </source>
</evidence>
<dbReference type="GO" id="GO:0046872">
    <property type="term" value="F:metal ion binding"/>
    <property type="evidence" value="ECO:0007669"/>
    <property type="project" value="UniProtKB-KW"/>
</dbReference>
<evidence type="ECO:0000256" key="3">
    <source>
        <dbReference type="ARBA" id="ARBA00022801"/>
    </source>
</evidence>
<sequence length="61" mass="6655">MYQDLVGDDAIRGNLVTDSHIAALMRQHGVSTIFTADRDFCRFPGITARDPYTEASGPGAR</sequence>
<keyword evidence="3" id="KW-0378">Hydrolase</keyword>
<name>A0A7W5TPF1_9MICC</name>
<dbReference type="GO" id="GO:0016787">
    <property type="term" value="F:hydrolase activity"/>
    <property type="evidence" value="ECO:0007669"/>
    <property type="project" value="UniProtKB-KW"/>
</dbReference>
<dbReference type="AlphaFoldDB" id="A0A7W5TPF1"/>
<accession>A0A7W5TPF1</accession>
<dbReference type="GO" id="GO:0004518">
    <property type="term" value="F:nuclease activity"/>
    <property type="evidence" value="ECO:0007669"/>
    <property type="project" value="UniProtKB-KW"/>
</dbReference>
<keyword evidence="4" id="KW-0460">Magnesium</keyword>
<protein>
    <submittedName>
        <fullName evidence="6">Putative nucleic acid-binding protein</fullName>
    </submittedName>
</protein>
<evidence type="ECO:0000259" key="5">
    <source>
        <dbReference type="Pfam" id="PF01850"/>
    </source>
</evidence>
<dbReference type="EMBL" id="JACIBT010000001">
    <property type="protein sequence ID" value="MBB3666640.1"/>
    <property type="molecule type" value="Genomic_DNA"/>
</dbReference>
<feature type="domain" description="PIN" evidence="5">
    <location>
        <begin position="14"/>
        <end position="44"/>
    </location>
</feature>
<dbReference type="Pfam" id="PF01850">
    <property type="entry name" value="PIN"/>
    <property type="match status" value="1"/>
</dbReference>
<dbReference type="InterPro" id="IPR029060">
    <property type="entry name" value="PIN-like_dom_sf"/>
</dbReference>